<evidence type="ECO:0008006" key="5">
    <source>
        <dbReference type="Google" id="ProtNLM"/>
    </source>
</evidence>
<evidence type="ECO:0000313" key="3">
    <source>
        <dbReference type="EMBL" id="NJP68641.1"/>
    </source>
</evidence>
<evidence type="ECO:0000256" key="2">
    <source>
        <dbReference type="SAM" id="Phobius"/>
    </source>
</evidence>
<keyword evidence="2" id="KW-1133">Transmembrane helix</keyword>
<dbReference type="EMBL" id="JAAVJB010000247">
    <property type="protein sequence ID" value="NJP68641.1"/>
    <property type="molecule type" value="Genomic_DNA"/>
</dbReference>
<sequence length="130" mass="13652">MSSQRDPELAQELAAAVETRRELGAAYDEELVDSFVEKVNLRIDATVDKRVRRRLAEQQLPVGARGGGPGRAEPRGPGGPLGLAVASLLLAIPLSAIAASHVGLAGLFVAWSGIVGVNACYALSRRGDHE</sequence>
<name>A0ABX1AR57_9ACTN</name>
<reference evidence="3 4" key="1">
    <citation type="submission" date="2020-03" db="EMBL/GenBank/DDBJ databases">
        <title>Draft genome of Streptomyces sp. ventii, isolated from the Axial Seamount in the Pacific Ocean, and resequencing of the two type strains Streptomyces lonarensis strain NCL 716 and Streptomyces bohaiensis strain 11A07.</title>
        <authorList>
            <person name="Loughran R.M."/>
            <person name="Pfannmuller K.M."/>
            <person name="Wasson B.J."/>
            <person name="Deadmond M.C."/>
            <person name="Paddock B.E."/>
            <person name="Koyack M.J."/>
            <person name="Gallegos D.A."/>
            <person name="Mitchell E.A."/>
            <person name="Ushijima B."/>
            <person name="Saw J.H."/>
            <person name="Mcphail K.L."/>
            <person name="Videau P."/>
        </authorList>
    </citation>
    <scope>NUCLEOTIDE SEQUENCE [LARGE SCALE GENOMIC DNA]</scope>
    <source>
        <strain evidence="4">5675061</strain>
    </source>
</reference>
<feature type="compositionally biased region" description="Gly residues" evidence="1">
    <location>
        <begin position="64"/>
        <end position="77"/>
    </location>
</feature>
<feature type="non-terminal residue" evidence="3">
    <location>
        <position position="130"/>
    </location>
</feature>
<dbReference type="Proteomes" id="UP000746503">
    <property type="component" value="Unassembled WGS sequence"/>
</dbReference>
<feature type="region of interest" description="Disordered" evidence="1">
    <location>
        <begin position="58"/>
        <end position="77"/>
    </location>
</feature>
<feature type="transmembrane region" description="Helical" evidence="2">
    <location>
        <begin position="81"/>
        <end position="99"/>
    </location>
</feature>
<gene>
    <name evidence="3" type="ORF">HCJ92_20665</name>
</gene>
<evidence type="ECO:0000313" key="4">
    <source>
        <dbReference type="Proteomes" id="UP000746503"/>
    </source>
</evidence>
<keyword evidence="2" id="KW-0472">Membrane</keyword>
<organism evidence="3 4">
    <name type="scientific">Streptomyces spiramenti</name>
    <dbReference type="NCBI Taxonomy" id="2720606"/>
    <lineage>
        <taxon>Bacteria</taxon>
        <taxon>Bacillati</taxon>
        <taxon>Actinomycetota</taxon>
        <taxon>Actinomycetes</taxon>
        <taxon>Kitasatosporales</taxon>
        <taxon>Streptomycetaceae</taxon>
        <taxon>Streptomyces</taxon>
    </lineage>
</organism>
<protein>
    <recommendedName>
        <fullName evidence="5">Integral membrane protein</fullName>
    </recommendedName>
</protein>
<comment type="caution">
    <text evidence="3">The sequence shown here is derived from an EMBL/GenBank/DDBJ whole genome shotgun (WGS) entry which is preliminary data.</text>
</comment>
<accession>A0ABX1AR57</accession>
<dbReference type="RefSeq" id="WP_167935129.1">
    <property type="nucleotide sequence ID" value="NZ_JAAVJB010000247.1"/>
</dbReference>
<keyword evidence="4" id="KW-1185">Reference proteome</keyword>
<evidence type="ECO:0000256" key="1">
    <source>
        <dbReference type="SAM" id="MobiDB-lite"/>
    </source>
</evidence>
<feature type="transmembrane region" description="Helical" evidence="2">
    <location>
        <begin position="105"/>
        <end position="124"/>
    </location>
</feature>
<keyword evidence="2" id="KW-0812">Transmembrane</keyword>
<proteinExistence type="predicted"/>